<dbReference type="PANTHER" id="PTHR45835">
    <property type="entry name" value="YALI0A06105P"/>
    <property type="match status" value="1"/>
</dbReference>
<dbReference type="OrthoDB" id="1738613at2759"/>
<dbReference type="PROSITE" id="PS50994">
    <property type="entry name" value="INTEGRASE"/>
    <property type="match status" value="1"/>
</dbReference>
<dbReference type="GO" id="GO:0003676">
    <property type="term" value="F:nucleic acid binding"/>
    <property type="evidence" value="ECO:0007669"/>
    <property type="project" value="InterPro"/>
</dbReference>
<sequence>MWKWEHITMDLITKLPKTRNRYDTIWVIVDRLSKSSHFITIKETYSSKKMSEIYVKEVMARHGVPVTILSDRDTRFTSRFWKNFQEELGMNLLLSTAYHPQTDGQSERTIQTLEDMLRACIIDFGGSWDDYLPLAEFSYNNSYHSGLGMPPFEVLRWRYAKDPPSSLSADIAKIVADQIKSTIPNIVAHLKGGTETCSEGGVEFGRQENPSNTAK</sequence>
<gene>
    <name evidence="2" type="ORF">E3N88_25395</name>
</gene>
<dbReference type="SUPFAM" id="SSF53098">
    <property type="entry name" value="Ribonuclease H-like"/>
    <property type="match status" value="1"/>
</dbReference>
<accession>A0A5N6N529</accession>
<dbReference type="InterPro" id="IPR012337">
    <property type="entry name" value="RNaseH-like_sf"/>
</dbReference>
<dbReference type="Proteomes" id="UP000326396">
    <property type="component" value="Linkage Group LG3"/>
</dbReference>
<proteinExistence type="predicted"/>
<dbReference type="GO" id="GO:0015074">
    <property type="term" value="P:DNA integration"/>
    <property type="evidence" value="ECO:0007669"/>
    <property type="project" value="InterPro"/>
</dbReference>
<name>A0A5N6N529_9ASTR</name>
<dbReference type="InterPro" id="IPR036397">
    <property type="entry name" value="RNaseH_sf"/>
</dbReference>
<evidence type="ECO:0000259" key="1">
    <source>
        <dbReference type="PROSITE" id="PS50994"/>
    </source>
</evidence>
<protein>
    <recommendedName>
        <fullName evidence="1">Integrase catalytic domain-containing protein</fullName>
    </recommendedName>
</protein>
<dbReference type="AlphaFoldDB" id="A0A5N6N529"/>
<keyword evidence="3" id="KW-1185">Reference proteome</keyword>
<evidence type="ECO:0000313" key="3">
    <source>
        <dbReference type="Proteomes" id="UP000326396"/>
    </source>
</evidence>
<evidence type="ECO:0000313" key="2">
    <source>
        <dbReference type="EMBL" id="KAD4385227.1"/>
    </source>
</evidence>
<dbReference type="InterPro" id="IPR001584">
    <property type="entry name" value="Integrase_cat-core"/>
</dbReference>
<dbReference type="Gene3D" id="3.30.420.10">
    <property type="entry name" value="Ribonuclease H-like superfamily/Ribonuclease H"/>
    <property type="match status" value="1"/>
</dbReference>
<dbReference type="EMBL" id="SZYD01000013">
    <property type="protein sequence ID" value="KAD4385227.1"/>
    <property type="molecule type" value="Genomic_DNA"/>
</dbReference>
<dbReference type="PANTHER" id="PTHR45835:SF99">
    <property type="entry name" value="CHROMO DOMAIN-CONTAINING PROTEIN-RELATED"/>
    <property type="match status" value="1"/>
</dbReference>
<comment type="caution">
    <text evidence="2">The sequence shown here is derived from an EMBL/GenBank/DDBJ whole genome shotgun (WGS) entry which is preliminary data.</text>
</comment>
<organism evidence="2 3">
    <name type="scientific">Mikania micrantha</name>
    <name type="common">bitter vine</name>
    <dbReference type="NCBI Taxonomy" id="192012"/>
    <lineage>
        <taxon>Eukaryota</taxon>
        <taxon>Viridiplantae</taxon>
        <taxon>Streptophyta</taxon>
        <taxon>Embryophyta</taxon>
        <taxon>Tracheophyta</taxon>
        <taxon>Spermatophyta</taxon>
        <taxon>Magnoliopsida</taxon>
        <taxon>eudicotyledons</taxon>
        <taxon>Gunneridae</taxon>
        <taxon>Pentapetalae</taxon>
        <taxon>asterids</taxon>
        <taxon>campanulids</taxon>
        <taxon>Asterales</taxon>
        <taxon>Asteraceae</taxon>
        <taxon>Asteroideae</taxon>
        <taxon>Heliantheae alliance</taxon>
        <taxon>Eupatorieae</taxon>
        <taxon>Mikania</taxon>
    </lineage>
</organism>
<feature type="domain" description="Integrase catalytic" evidence="1">
    <location>
        <begin position="1"/>
        <end position="159"/>
    </location>
</feature>
<reference evidence="2 3" key="1">
    <citation type="submission" date="2019-05" db="EMBL/GenBank/DDBJ databases">
        <title>Mikania micrantha, genome provides insights into the molecular mechanism of rapid growth.</title>
        <authorList>
            <person name="Liu B."/>
        </authorList>
    </citation>
    <scope>NUCLEOTIDE SEQUENCE [LARGE SCALE GENOMIC DNA]</scope>
    <source>
        <strain evidence="2">NLD-2019</strain>
        <tissue evidence="2">Leaf</tissue>
    </source>
</reference>